<dbReference type="EMBL" id="DYUD01000011">
    <property type="protein sequence ID" value="HJG88512.1"/>
    <property type="molecule type" value="Genomic_DNA"/>
</dbReference>
<dbReference type="PANTHER" id="PTHR13966:SF5">
    <property type="entry name" value="ENDONUCLEASE G, MITOCHONDRIAL"/>
    <property type="match status" value="1"/>
</dbReference>
<name>A0A921MQ81_9BACT</name>
<evidence type="ECO:0000256" key="9">
    <source>
        <dbReference type="PIRSR" id="PIRSR640255-2"/>
    </source>
</evidence>
<dbReference type="InterPro" id="IPR044925">
    <property type="entry name" value="His-Me_finger_sf"/>
</dbReference>
<dbReference type="EC" id="3.1.30.-" evidence="10"/>
<feature type="active site" description="Proton acceptor" evidence="8">
    <location>
        <position position="136"/>
    </location>
</feature>
<evidence type="ECO:0000256" key="4">
    <source>
        <dbReference type="ARBA" id="ARBA00022723"/>
    </source>
</evidence>
<feature type="compositionally biased region" description="Basic and acidic residues" evidence="11">
    <location>
        <begin position="123"/>
        <end position="133"/>
    </location>
</feature>
<evidence type="ECO:0000256" key="7">
    <source>
        <dbReference type="ARBA" id="ARBA00022842"/>
    </source>
</evidence>
<dbReference type="AlphaFoldDB" id="A0A921MQ81"/>
<evidence type="ECO:0000256" key="8">
    <source>
        <dbReference type="PIRSR" id="PIRSR640255-1"/>
    </source>
</evidence>
<dbReference type="InterPro" id="IPR020821">
    <property type="entry name" value="ENPP1-3/EXOG-like_nuc-like"/>
</dbReference>
<reference evidence="14" key="2">
    <citation type="submission" date="2021-09" db="EMBL/GenBank/DDBJ databases">
        <authorList>
            <person name="Gilroy R."/>
        </authorList>
    </citation>
    <scope>NUCLEOTIDE SEQUENCE</scope>
    <source>
        <strain evidence="14">CHK121-7720</strain>
    </source>
</reference>
<evidence type="ECO:0000313" key="15">
    <source>
        <dbReference type="Proteomes" id="UP000757103"/>
    </source>
</evidence>
<sequence>MAKKKKKKKKSSARRNNNLVTLLMLILIACGVWYLIQHADARSVFGNSHTSTLDHIEKAEMARTPAGTPEQLLLRTGYTASYNRQWKLPNWVCYELVRSELRGPASRSNRFVSDPDVEGTPADTRDYTRSGYDRGHMAPAADMKWSEQAMEESFLLSNICPQAPGLNRGRWKELEELVREWAQRDSALLIACGPIVSKTPKTIGRHRVAVPSRYFKVVAAPYASRPRGIAFLFDNSDEQPSLRALALPIDSVEKLTGIDFFYNLPDCIETPMESNLWIETWNLN</sequence>
<evidence type="ECO:0000256" key="2">
    <source>
        <dbReference type="ARBA" id="ARBA00010052"/>
    </source>
</evidence>
<evidence type="ECO:0000256" key="11">
    <source>
        <dbReference type="SAM" id="MobiDB-lite"/>
    </source>
</evidence>
<dbReference type="SMART" id="SM00892">
    <property type="entry name" value="Endonuclease_NS"/>
    <property type="match status" value="1"/>
</dbReference>
<dbReference type="Gene3D" id="3.40.570.10">
    <property type="entry name" value="Extracellular Endonuclease, subunit A"/>
    <property type="match status" value="1"/>
</dbReference>
<comment type="cofactor">
    <cofactor evidence="1 10">
        <name>Mg(2+)</name>
        <dbReference type="ChEBI" id="CHEBI:18420"/>
    </cofactor>
</comment>
<dbReference type="PANTHER" id="PTHR13966">
    <property type="entry name" value="ENDONUCLEASE RELATED"/>
    <property type="match status" value="1"/>
</dbReference>
<dbReference type="GO" id="GO:0016787">
    <property type="term" value="F:hydrolase activity"/>
    <property type="evidence" value="ECO:0007669"/>
    <property type="project" value="UniProtKB-KW"/>
</dbReference>
<dbReference type="InterPro" id="IPR040255">
    <property type="entry name" value="Non-specific_endonuclease"/>
</dbReference>
<feature type="region of interest" description="Disordered" evidence="11">
    <location>
        <begin position="106"/>
        <end position="133"/>
    </location>
</feature>
<evidence type="ECO:0000259" key="12">
    <source>
        <dbReference type="SMART" id="SM00477"/>
    </source>
</evidence>
<evidence type="ECO:0000256" key="6">
    <source>
        <dbReference type="ARBA" id="ARBA00022801"/>
    </source>
</evidence>
<dbReference type="GO" id="GO:0004519">
    <property type="term" value="F:endonuclease activity"/>
    <property type="evidence" value="ECO:0007669"/>
    <property type="project" value="UniProtKB-UniRule"/>
</dbReference>
<evidence type="ECO:0000256" key="5">
    <source>
        <dbReference type="ARBA" id="ARBA00022759"/>
    </source>
</evidence>
<dbReference type="RefSeq" id="WP_273305557.1">
    <property type="nucleotide sequence ID" value="NZ_DYUD01000011.1"/>
</dbReference>
<feature type="domain" description="ENPP1-3/EXOG-like endonuclease/phosphodiesterase" evidence="12">
    <location>
        <begin position="75"/>
        <end position="267"/>
    </location>
</feature>
<gene>
    <name evidence="14" type="ORF">K8U91_03410</name>
</gene>
<dbReference type="Pfam" id="PF01223">
    <property type="entry name" value="Endonuclease_NS"/>
    <property type="match status" value="1"/>
</dbReference>
<evidence type="ECO:0000256" key="3">
    <source>
        <dbReference type="ARBA" id="ARBA00022722"/>
    </source>
</evidence>
<feature type="binding site" evidence="9">
    <location>
        <position position="167"/>
    </location>
    <ligand>
        <name>Mg(2+)</name>
        <dbReference type="ChEBI" id="CHEBI:18420"/>
        <note>catalytic</note>
    </ligand>
</feature>
<keyword evidence="7" id="KW-0460">Magnesium</keyword>
<dbReference type="CDD" id="cd00091">
    <property type="entry name" value="NUC"/>
    <property type="match status" value="1"/>
</dbReference>
<evidence type="ECO:0000259" key="13">
    <source>
        <dbReference type="SMART" id="SM00892"/>
    </source>
</evidence>
<dbReference type="SUPFAM" id="SSF54060">
    <property type="entry name" value="His-Me finger endonucleases"/>
    <property type="match status" value="1"/>
</dbReference>
<proteinExistence type="inferred from homology"/>
<keyword evidence="5 10" id="KW-0255">Endonuclease</keyword>
<organism evidence="14 15">
    <name type="scientific">Barnesiella viscericola</name>
    <dbReference type="NCBI Taxonomy" id="397865"/>
    <lineage>
        <taxon>Bacteria</taxon>
        <taxon>Pseudomonadati</taxon>
        <taxon>Bacteroidota</taxon>
        <taxon>Bacteroidia</taxon>
        <taxon>Bacteroidales</taxon>
        <taxon>Barnesiellaceae</taxon>
        <taxon>Barnesiella</taxon>
    </lineage>
</organism>
<comment type="similarity">
    <text evidence="2 10">Belongs to the DNA/RNA non-specific endonuclease family.</text>
</comment>
<keyword evidence="6 10" id="KW-0378">Hydrolase</keyword>
<comment type="caution">
    <text evidence="14">The sequence shown here is derived from an EMBL/GenBank/DDBJ whole genome shotgun (WGS) entry which is preliminary data.</text>
</comment>
<protein>
    <recommendedName>
        <fullName evidence="10">Endonuclease</fullName>
        <ecNumber evidence="10">3.1.30.-</ecNumber>
    </recommendedName>
</protein>
<dbReference type="InterPro" id="IPR044929">
    <property type="entry name" value="DNA/RNA_non-sp_Endonuclease_sf"/>
</dbReference>
<evidence type="ECO:0000313" key="14">
    <source>
        <dbReference type="EMBL" id="HJG88512.1"/>
    </source>
</evidence>
<reference evidence="14" key="1">
    <citation type="journal article" date="2021" name="PeerJ">
        <title>Extensive microbial diversity within the chicken gut microbiome revealed by metagenomics and culture.</title>
        <authorList>
            <person name="Gilroy R."/>
            <person name="Ravi A."/>
            <person name="Getino M."/>
            <person name="Pursley I."/>
            <person name="Horton D.L."/>
            <person name="Alikhan N.F."/>
            <person name="Baker D."/>
            <person name="Gharbi K."/>
            <person name="Hall N."/>
            <person name="Watson M."/>
            <person name="Adriaenssens E.M."/>
            <person name="Foster-Nyarko E."/>
            <person name="Jarju S."/>
            <person name="Secka A."/>
            <person name="Antonio M."/>
            <person name="Oren A."/>
            <person name="Chaudhuri R.R."/>
            <person name="La Ragione R."/>
            <person name="Hildebrand F."/>
            <person name="Pallen M.J."/>
        </authorList>
    </citation>
    <scope>NUCLEOTIDE SEQUENCE</scope>
    <source>
        <strain evidence="14">CHK121-7720</strain>
    </source>
</reference>
<feature type="domain" description="DNA/RNA non-specific endonuclease/pyrophosphatase/phosphodiesterase" evidence="13">
    <location>
        <begin position="74"/>
        <end position="267"/>
    </location>
</feature>
<evidence type="ECO:0000256" key="10">
    <source>
        <dbReference type="RuleBase" id="RU366055"/>
    </source>
</evidence>
<evidence type="ECO:0000256" key="1">
    <source>
        <dbReference type="ARBA" id="ARBA00001946"/>
    </source>
</evidence>
<dbReference type="InterPro" id="IPR001604">
    <property type="entry name" value="Endo_G_ENPP1-like_dom"/>
</dbReference>
<dbReference type="PROSITE" id="PS51257">
    <property type="entry name" value="PROKAR_LIPOPROTEIN"/>
    <property type="match status" value="1"/>
</dbReference>
<dbReference type="SMART" id="SM00477">
    <property type="entry name" value="NUC"/>
    <property type="match status" value="1"/>
</dbReference>
<dbReference type="Proteomes" id="UP000757103">
    <property type="component" value="Unassembled WGS sequence"/>
</dbReference>
<dbReference type="PROSITE" id="PS01070">
    <property type="entry name" value="NUCLEASE_NON_SPEC"/>
    <property type="match status" value="1"/>
</dbReference>
<keyword evidence="4 9" id="KW-0479">Metal-binding</keyword>
<dbReference type="InterPro" id="IPR018524">
    <property type="entry name" value="DNA/RNA_endonuclease_AS"/>
</dbReference>
<dbReference type="GO" id="GO:0046872">
    <property type="term" value="F:metal ion binding"/>
    <property type="evidence" value="ECO:0007669"/>
    <property type="project" value="UniProtKB-KW"/>
</dbReference>
<dbReference type="GO" id="GO:0003676">
    <property type="term" value="F:nucleic acid binding"/>
    <property type="evidence" value="ECO:0007669"/>
    <property type="project" value="InterPro"/>
</dbReference>
<accession>A0A921MQ81</accession>
<keyword evidence="3 10" id="KW-0540">Nuclease</keyword>